<organism evidence="2 3">
    <name type="scientific">Mycobacterium cookii</name>
    <dbReference type="NCBI Taxonomy" id="1775"/>
    <lineage>
        <taxon>Bacteria</taxon>
        <taxon>Bacillati</taxon>
        <taxon>Actinomycetota</taxon>
        <taxon>Actinomycetes</taxon>
        <taxon>Mycobacteriales</taxon>
        <taxon>Mycobacteriaceae</taxon>
        <taxon>Mycobacterium</taxon>
    </lineage>
</organism>
<evidence type="ECO:0000313" key="3">
    <source>
        <dbReference type="Proteomes" id="UP000465866"/>
    </source>
</evidence>
<dbReference type="AlphaFoldDB" id="A0A7I7KR60"/>
<gene>
    <name evidence="2" type="ORF">MCOO_01940</name>
</gene>
<accession>A0A7I7KR60</accession>
<evidence type="ECO:0000313" key="2">
    <source>
        <dbReference type="EMBL" id="BBX44179.1"/>
    </source>
</evidence>
<proteinExistence type="predicted"/>
<name>A0A7I7KR60_9MYCO</name>
<dbReference type="Proteomes" id="UP000465866">
    <property type="component" value="Chromosome"/>
</dbReference>
<dbReference type="EMBL" id="AP022569">
    <property type="protein sequence ID" value="BBX44179.1"/>
    <property type="molecule type" value="Genomic_DNA"/>
</dbReference>
<feature type="compositionally biased region" description="Basic residues" evidence="1">
    <location>
        <begin position="120"/>
        <end position="130"/>
    </location>
</feature>
<keyword evidence="3" id="KW-1185">Reference proteome</keyword>
<feature type="region of interest" description="Disordered" evidence="1">
    <location>
        <begin position="113"/>
        <end position="141"/>
    </location>
</feature>
<sequence>MLAAAIRCIATSPELNPSGHVVIYVDHLLSVFDVAPTELHKVGSLRQRLAHLRDRYTRGIAMLDELAGGDFAAAPLLHQNLILSRSQVAPFASLLFDHCVEATCAPPLSARRGAADCSHKTGKHLRHAGHGHPVGSPSSAS</sequence>
<reference evidence="2 3" key="1">
    <citation type="journal article" date="2019" name="Emerg. Microbes Infect.">
        <title>Comprehensive subspecies identification of 175 nontuberculous mycobacteria species based on 7547 genomic profiles.</title>
        <authorList>
            <person name="Matsumoto Y."/>
            <person name="Kinjo T."/>
            <person name="Motooka D."/>
            <person name="Nabeya D."/>
            <person name="Jung N."/>
            <person name="Uechi K."/>
            <person name="Horii T."/>
            <person name="Iida T."/>
            <person name="Fujita J."/>
            <person name="Nakamura S."/>
        </authorList>
    </citation>
    <scope>NUCLEOTIDE SEQUENCE [LARGE SCALE GENOMIC DNA]</scope>
    <source>
        <strain evidence="2 3">JCM 12404</strain>
    </source>
</reference>
<dbReference type="KEGG" id="mcoo:MCOO_01940"/>
<protein>
    <submittedName>
        <fullName evidence="2">Uncharacterized protein</fullName>
    </submittedName>
</protein>
<evidence type="ECO:0000256" key="1">
    <source>
        <dbReference type="SAM" id="MobiDB-lite"/>
    </source>
</evidence>